<dbReference type="GO" id="GO:0005975">
    <property type="term" value="P:carbohydrate metabolic process"/>
    <property type="evidence" value="ECO:0007669"/>
    <property type="project" value="InterPro"/>
</dbReference>
<keyword evidence="10" id="KW-0119">Carbohydrate metabolism</keyword>
<evidence type="ECO:0000256" key="7">
    <source>
        <dbReference type="ARBA" id="ARBA00022842"/>
    </source>
</evidence>
<dbReference type="InterPro" id="IPR016066">
    <property type="entry name" value="A-D-PHexomutase_CS"/>
</dbReference>
<evidence type="ECO:0000256" key="3">
    <source>
        <dbReference type="ARBA" id="ARBA00010231"/>
    </source>
</evidence>
<dbReference type="GeneID" id="106662613"/>
<feature type="binding site" evidence="15">
    <location>
        <begin position="368"/>
        <end position="370"/>
    </location>
    <ligand>
        <name>substrate</name>
    </ligand>
</feature>
<evidence type="ECO:0000256" key="11">
    <source>
        <dbReference type="ARBA" id="ARBA00060228"/>
    </source>
</evidence>
<dbReference type="Gene3D" id="3.30.310.50">
    <property type="entry name" value="Alpha-D-phosphohexomutase, C-terminal domain"/>
    <property type="match status" value="1"/>
</dbReference>
<dbReference type="Pfam" id="PF21404">
    <property type="entry name" value="AMG1_III"/>
    <property type="match status" value="1"/>
</dbReference>
<keyword evidence="9 13" id="KW-0413">Isomerase</keyword>
<evidence type="ECO:0000256" key="12">
    <source>
        <dbReference type="ARBA" id="ARBA00070218"/>
    </source>
</evidence>
<evidence type="ECO:0000256" key="14">
    <source>
        <dbReference type="PIRSR" id="PIRSR016408-1"/>
    </source>
</evidence>
<dbReference type="FunFam" id="3.40.120.10:FF:000013">
    <property type="entry name" value="Phosphoacetylglucosamine mutase"/>
    <property type="match status" value="1"/>
</dbReference>
<evidence type="ECO:0000256" key="4">
    <source>
        <dbReference type="ARBA" id="ARBA00012731"/>
    </source>
</evidence>
<dbReference type="InterPro" id="IPR016657">
    <property type="entry name" value="PAGM"/>
</dbReference>
<dbReference type="GO" id="GO:0004610">
    <property type="term" value="F:phosphoacetylglucosamine mutase activity"/>
    <property type="evidence" value="ECO:0007669"/>
    <property type="project" value="UniProtKB-UniRule"/>
</dbReference>
<evidence type="ECO:0000256" key="6">
    <source>
        <dbReference type="ARBA" id="ARBA00022723"/>
    </source>
</evidence>
<feature type="binding site" evidence="15">
    <location>
        <position position="505"/>
    </location>
    <ligand>
        <name>substrate</name>
    </ligand>
</feature>
<keyword evidence="6 13" id="KW-0479">Metal-binding</keyword>
<dbReference type="OrthoDB" id="1928at2759"/>
<dbReference type="InterPro" id="IPR005844">
    <property type="entry name" value="A-D-PHexomutase_a/b/a-I"/>
</dbReference>
<dbReference type="CDD" id="cd03086">
    <property type="entry name" value="PGM3"/>
    <property type="match status" value="1"/>
</dbReference>
<keyword evidence="22" id="KW-1185">Reference proteome</keyword>
<comment type="catalytic activity">
    <reaction evidence="1 13">
        <text>N-acetyl-alpha-D-glucosamine 1-phosphate = N-acetyl-D-glucosamine 6-phosphate</text>
        <dbReference type="Rhea" id="RHEA:23804"/>
        <dbReference type="ChEBI" id="CHEBI:57513"/>
        <dbReference type="ChEBI" id="CHEBI:57776"/>
        <dbReference type="EC" id="5.4.2.3"/>
    </reaction>
</comment>
<dbReference type="Pfam" id="PF00408">
    <property type="entry name" value="PGM_PMM_IV"/>
    <property type="match status" value="1"/>
</dbReference>
<organism evidence="21 22">
    <name type="scientific">Cimex lectularius</name>
    <name type="common">Bed bug</name>
    <name type="synonym">Acanthia lectularia</name>
    <dbReference type="NCBI Taxonomy" id="79782"/>
    <lineage>
        <taxon>Eukaryota</taxon>
        <taxon>Metazoa</taxon>
        <taxon>Ecdysozoa</taxon>
        <taxon>Arthropoda</taxon>
        <taxon>Hexapoda</taxon>
        <taxon>Insecta</taxon>
        <taxon>Pterygota</taxon>
        <taxon>Neoptera</taxon>
        <taxon>Paraneoptera</taxon>
        <taxon>Hemiptera</taxon>
        <taxon>Heteroptera</taxon>
        <taxon>Panheteroptera</taxon>
        <taxon>Cimicomorpha</taxon>
        <taxon>Cimicidae</taxon>
        <taxon>Cimex</taxon>
    </lineage>
</organism>
<evidence type="ECO:0000256" key="10">
    <source>
        <dbReference type="ARBA" id="ARBA00023277"/>
    </source>
</evidence>
<protein>
    <recommendedName>
        <fullName evidence="12 13">Phosphoacetylglucosamine mutase</fullName>
        <shortName evidence="13">PAGM</shortName>
        <ecNumber evidence="4 13">5.4.2.3</ecNumber>
    </recommendedName>
    <alternativeName>
        <fullName evidence="13">Acetylglucosamine phosphomutase</fullName>
    </alternativeName>
    <alternativeName>
        <fullName evidence="13">N-acetylglucosamine-phosphate mutase</fullName>
    </alternativeName>
</protein>
<comment type="function">
    <text evidence="11 13">Catalyzes the conversion of GlcNAc-6-P into GlcNAc-1-P during the synthesis of uridine diphosphate/UDP-GlcNAc, a sugar nucleotide critical to multiple glycosylation pathways including protein N- and O-glycosylation.</text>
</comment>
<dbReference type="InterPro" id="IPR036900">
    <property type="entry name" value="A-D-PHexomutase_C_sf"/>
</dbReference>
<dbReference type="Pfam" id="PF02878">
    <property type="entry name" value="PGM_PMM_I"/>
    <property type="match status" value="2"/>
</dbReference>
<dbReference type="SUPFAM" id="SSF55957">
    <property type="entry name" value="Phosphoglucomutase, C-terminal domain"/>
    <property type="match status" value="1"/>
</dbReference>
<comment type="similarity">
    <text evidence="3 13">Belongs to the phosphohexose mutase family.</text>
</comment>
<dbReference type="UniPathway" id="UPA00113">
    <property type="reaction ID" value="UER00530"/>
</dbReference>
<evidence type="ECO:0000313" key="21">
    <source>
        <dbReference type="EnsemblMetazoa" id="XP_014242302.1"/>
    </source>
</evidence>
<evidence type="ECO:0000259" key="18">
    <source>
        <dbReference type="Pfam" id="PF02878"/>
    </source>
</evidence>
<dbReference type="InterPro" id="IPR049022">
    <property type="entry name" value="AMG1_III"/>
</dbReference>
<dbReference type="PIRSF" id="PIRSF016408">
    <property type="entry name" value="PAGM"/>
    <property type="match status" value="1"/>
</dbReference>
<evidence type="ECO:0000259" key="20">
    <source>
        <dbReference type="Pfam" id="PF21405"/>
    </source>
</evidence>
<dbReference type="RefSeq" id="XP_014242302.1">
    <property type="nucleotide sequence ID" value="XM_014386816.2"/>
</dbReference>
<keyword evidence="7 13" id="KW-0460">Magnesium</keyword>
<evidence type="ECO:0000313" key="22">
    <source>
        <dbReference type="Proteomes" id="UP000494040"/>
    </source>
</evidence>
<sequence length="541" mass="59570">MEAEMAKYPKRTDQVFQYGTSGFRDKAEKLDYLVFRMGLLASLRSRVKGSAAIGLMITASHNPEPDNGVKLIDPLGEMLEQSWEPLATQLVNVSDEKLEEELRQIAKSTGADMSKPSLVFVGQDTRPSSSRLADAAIAGAKAYNGQVVDQGIVSTPLLHYLVNTYNTSSSKVLPSKESYYVKLSSAFNGLLKEGGLKKNYDKELQFDGSNGIGALVMKKLTPLLQDNLKVNVHNDDVKSAGKLNYKCGSDYVMSNQLPPEGFSIQPDKKIASVDGDADRIVYSFIDSKGSFYLLDGDRIAVLVAEYLLELLKNSGLDLELGLVQTAYSNGNCTKYINEKLKIPVSCVSTGVKHLHHKATEYDIGVYFEANGHGTVIFSNNAQNLITQAINDEKLDETKRNWVLKLKHTTDVINSIVGDAVSDMLLVETILYTKDWSIKDWASAYTNLPSKLVKVFVKDRNVIKTTDAERKCTHPVGLQEEIDSIVSEYQFGRSFVRPSGTEDVVRVYAEAATQEMVDQLASRVAQAVSSLACGVEPMNSKI</sequence>
<dbReference type="InterPro" id="IPR005843">
    <property type="entry name" value="A-D-PHexomutase_C"/>
</dbReference>
<dbReference type="SUPFAM" id="SSF53738">
    <property type="entry name" value="Phosphoglucomutase, first 3 domains"/>
    <property type="match status" value="4"/>
</dbReference>
<feature type="domain" description="Phosphoacetylglucosamine mutase AMG1" evidence="19">
    <location>
        <begin position="295"/>
        <end position="435"/>
    </location>
</feature>
<dbReference type="FunFam" id="3.30.310.50:FF:000003">
    <property type="entry name" value="Phosphoacetylglucosamine mutase"/>
    <property type="match status" value="1"/>
</dbReference>
<evidence type="ECO:0000256" key="2">
    <source>
        <dbReference type="ARBA" id="ARBA00004865"/>
    </source>
</evidence>
<feature type="domain" description="Phosphoacetylglucosamine mutase AMG1" evidence="20">
    <location>
        <begin position="176"/>
        <end position="281"/>
    </location>
</feature>
<feature type="binding site" evidence="16">
    <location>
        <position position="278"/>
    </location>
    <ligand>
        <name>Mg(2+)</name>
        <dbReference type="ChEBI" id="CHEBI:18420"/>
    </ligand>
</feature>
<dbReference type="GO" id="GO:0000287">
    <property type="term" value="F:magnesium ion binding"/>
    <property type="evidence" value="ECO:0007669"/>
    <property type="project" value="InterPro"/>
</dbReference>
<dbReference type="EC" id="5.4.2.3" evidence="4 13"/>
<feature type="domain" description="Alpha-D-phosphohexomutase alpha/beta/alpha" evidence="18">
    <location>
        <begin position="103"/>
        <end position="168"/>
    </location>
</feature>
<keyword evidence="8" id="KW-0007">Acetylation</keyword>
<evidence type="ECO:0000259" key="17">
    <source>
        <dbReference type="Pfam" id="PF00408"/>
    </source>
</evidence>
<dbReference type="AlphaFoldDB" id="A0A8I6RAU2"/>
<dbReference type="KEGG" id="clec:106662613"/>
<comment type="cofactor">
    <cofactor evidence="13 16">
        <name>Mg(2+)</name>
        <dbReference type="ChEBI" id="CHEBI:18420"/>
    </cofactor>
    <text evidence="13 16">Binds 1 Mg(2+) ion per subunit.</text>
</comment>
<dbReference type="CTD" id="39434"/>
<dbReference type="EnsemblMetazoa" id="XM_014386816.2">
    <property type="protein sequence ID" value="XP_014242302.1"/>
    <property type="gene ID" value="LOC106662613"/>
</dbReference>
<dbReference type="PANTHER" id="PTHR45955">
    <property type="entry name" value="PHOSPHOACETYLGLUCOSAMINE MUTASE"/>
    <property type="match status" value="1"/>
</dbReference>
<dbReference type="InterPro" id="IPR049023">
    <property type="entry name" value="AMG1_II"/>
</dbReference>
<feature type="binding site" evidence="16">
    <location>
        <position position="276"/>
    </location>
    <ligand>
        <name>Mg(2+)</name>
        <dbReference type="ChEBI" id="CHEBI:18420"/>
    </ligand>
</feature>
<dbReference type="GO" id="GO:0006048">
    <property type="term" value="P:UDP-N-acetylglucosamine biosynthetic process"/>
    <property type="evidence" value="ECO:0007669"/>
    <property type="project" value="UniProtKB-UniRule"/>
</dbReference>
<feature type="active site" description="Phosphoserine intermediate" evidence="14">
    <location>
        <position position="60"/>
    </location>
</feature>
<dbReference type="Pfam" id="PF21405">
    <property type="entry name" value="AMG1_II"/>
    <property type="match status" value="1"/>
</dbReference>
<evidence type="ECO:0000256" key="8">
    <source>
        <dbReference type="ARBA" id="ARBA00022990"/>
    </source>
</evidence>
<evidence type="ECO:0000256" key="15">
    <source>
        <dbReference type="PIRSR" id="PIRSR016408-2"/>
    </source>
</evidence>
<dbReference type="Gene3D" id="3.40.120.10">
    <property type="entry name" value="Alpha-D-Glucose-1,6-Bisphosphate, subunit A, domain 3"/>
    <property type="match status" value="3"/>
</dbReference>
<dbReference type="OMA" id="WEAYATK"/>
<comment type="pathway">
    <text evidence="2 13">Nucleotide-sugar biosynthesis; UDP-N-acetyl-alpha-D-glucosamine biosynthesis; N-acetyl-alpha-D-glucosamine 1-phosphate from alpha-D-glucosamine 6-phosphate (route I): step 2/2.</text>
</comment>
<evidence type="ECO:0000256" key="9">
    <source>
        <dbReference type="ARBA" id="ARBA00023235"/>
    </source>
</evidence>
<feature type="domain" description="Alpha-D-phosphohexomutase alpha/beta/alpha" evidence="18">
    <location>
        <begin position="50"/>
        <end position="84"/>
    </location>
</feature>
<accession>A0A8I6RAU2</accession>
<evidence type="ECO:0000256" key="1">
    <source>
        <dbReference type="ARBA" id="ARBA00000558"/>
    </source>
</evidence>
<keyword evidence="5" id="KW-0597">Phosphoprotein</keyword>
<proteinExistence type="inferred from homology"/>
<dbReference type="InterPro" id="IPR016055">
    <property type="entry name" value="A-D-PHexomutase_a/b/a-I/II/III"/>
</dbReference>
<evidence type="ECO:0000256" key="16">
    <source>
        <dbReference type="PIRSR" id="PIRSR016408-3"/>
    </source>
</evidence>
<evidence type="ECO:0000259" key="19">
    <source>
        <dbReference type="Pfam" id="PF21404"/>
    </source>
</evidence>
<feature type="binding site" description="via phosphate group" evidence="16">
    <location>
        <position position="60"/>
    </location>
    <ligand>
        <name>Mg(2+)</name>
        <dbReference type="ChEBI" id="CHEBI:18420"/>
    </ligand>
</feature>
<reference evidence="21" key="1">
    <citation type="submission" date="2022-01" db="UniProtKB">
        <authorList>
            <consortium name="EnsemblMetazoa"/>
        </authorList>
    </citation>
    <scope>IDENTIFICATION</scope>
</reference>
<feature type="binding site" evidence="15">
    <location>
        <begin position="496"/>
        <end position="500"/>
    </location>
    <ligand>
        <name>substrate</name>
    </ligand>
</feature>
<dbReference type="Proteomes" id="UP000494040">
    <property type="component" value="Unassembled WGS sequence"/>
</dbReference>
<dbReference type="PANTHER" id="PTHR45955:SF1">
    <property type="entry name" value="PHOSPHOACETYLGLUCOSAMINE MUTASE"/>
    <property type="match status" value="1"/>
</dbReference>
<feature type="domain" description="Alpha-D-phosphohexomutase C-terminal" evidence="17">
    <location>
        <begin position="485"/>
        <end position="525"/>
    </location>
</feature>
<dbReference type="FunFam" id="3.40.120.10:FF:000015">
    <property type="entry name" value="Phosphoacetylglucosamine mutase"/>
    <property type="match status" value="1"/>
</dbReference>
<dbReference type="PROSITE" id="PS00710">
    <property type="entry name" value="PGM_PMM"/>
    <property type="match status" value="1"/>
</dbReference>
<name>A0A8I6RAU2_CIMLE</name>
<evidence type="ECO:0000256" key="5">
    <source>
        <dbReference type="ARBA" id="ARBA00022553"/>
    </source>
</evidence>
<evidence type="ECO:0000256" key="13">
    <source>
        <dbReference type="PIRNR" id="PIRNR016408"/>
    </source>
</evidence>
<feature type="binding site" evidence="16">
    <location>
        <position position="274"/>
    </location>
    <ligand>
        <name>Mg(2+)</name>
        <dbReference type="ChEBI" id="CHEBI:18420"/>
    </ligand>
</feature>